<comment type="caution">
    <text evidence="2">The sequence shown here is derived from an EMBL/GenBank/DDBJ whole genome shotgun (WGS) entry which is preliminary data.</text>
</comment>
<dbReference type="Pfam" id="PF02915">
    <property type="entry name" value="Rubrerythrin"/>
    <property type="match status" value="1"/>
</dbReference>
<protein>
    <submittedName>
        <fullName evidence="2">Rubrerythrin family protein</fullName>
    </submittedName>
</protein>
<dbReference type="SUPFAM" id="SSF47240">
    <property type="entry name" value="Ferritin-like"/>
    <property type="match status" value="1"/>
</dbReference>
<name>A0A7J3M130_ARCFL</name>
<dbReference type="InterPro" id="IPR012347">
    <property type="entry name" value="Ferritin-like"/>
</dbReference>
<dbReference type="InterPro" id="IPR003251">
    <property type="entry name" value="Rr_diiron-bd_dom"/>
</dbReference>
<dbReference type="AlphaFoldDB" id="A0A7J3M130"/>
<evidence type="ECO:0000313" key="2">
    <source>
        <dbReference type="EMBL" id="HGT82581.1"/>
    </source>
</evidence>
<dbReference type="InterPro" id="IPR009078">
    <property type="entry name" value="Ferritin-like_SF"/>
</dbReference>
<dbReference type="Gene3D" id="1.20.1260.10">
    <property type="match status" value="1"/>
</dbReference>
<dbReference type="GO" id="GO:0046872">
    <property type="term" value="F:metal ion binding"/>
    <property type="evidence" value="ECO:0007669"/>
    <property type="project" value="InterPro"/>
</dbReference>
<evidence type="ECO:0000259" key="1">
    <source>
        <dbReference type="Pfam" id="PF02915"/>
    </source>
</evidence>
<reference evidence="2" key="1">
    <citation type="journal article" date="2020" name="mSystems">
        <title>Genome- and Community-Level Interaction Insights into Carbon Utilization and Element Cycling Functions of Hydrothermarchaeota in Hydrothermal Sediment.</title>
        <authorList>
            <person name="Zhou Z."/>
            <person name="Liu Y."/>
            <person name="Xu W."/>
            <person name="Pan J."/>
            <person name="Luo Z.H."/>
            <person name="Li M."/>
        </authorList>
    </citation>
    <scope>NUCLEOTIDE SEQUENCE [LARGE SCALE GENOMIC DNA]</scope>
    <source>
        <strain evidence="2">SpSt-587</strain>
    </source>
</reference>
<dbReference type="GO" id="GO:0016491">
    <property type="term" value="F:oxidoreductase activity"/>
    <property type="evidence" value="ECO:0007669"/>
    <property type="project" value="InterPro"/>
</dbReference>
<dbReference type="EMBL" id="DSYZ01000057">
    <property type="protein sequence ID" value="HGT82581.1"/>
    <property type="molecule type" value="Genomic_DNA"/>
</dbReference>
<sequence>MTPEEILRKALELEKEAIKVYSEMREKATAETADVLEYLIAQEKEHIRIINDRLKVLLLLGSREEG</sequence>
<feature type="domain" description="Rubrerythrin diiron-binding" evidence="1">
    <location>
        <begin position="5"/>
        <end position="56"/>
    </location>
</feature>
<accession>A0A7J3M130</accession>
<gene>
    <name evidence="2" type="ORF">ENT52_02500</name>
</gene>
<organism evidence="2">
    <name type="scientific">Archaeoglobus fulgidus</name>
    <dbReference type="NCBI Taxonomy" id="2234"/>
    <lineage>
        <taxon>Archaea</taxon>
        <taxon>Methanobacteriati</taxon>
        <taxon>Methanobacteriota</taxon>
        <taxon>Archaeoglobi</taxon>
        <taxon>Archaeoglobales</taxon>
        <taxon>Archaeoglobaceae</taxon>
        <taxon>Archaeoglobus</taxon>
    </lineage>
</organism>
<proteinExistence type="predicted"/>